<dbReference type="Pfam" id="PF13692">
    <property type="entry name" value="Glyco_trans_1_4"/>
    <property type="match status" value="1"/>
</dbReference>
<accession>A0ABP9R976</accession>
<organism evidence="3 4">
    <name type="scientific">Modicisalibacter zincidurans</name>
    <dbReference type="NCBI Taxonomy" id="1178777"/>
    <lineage>
        <taxon>Bacteria</taxon>
        <taxon>Pseudomonadati</taxon>
        <taxon>Pseudomonadota</taxon>
        <taxon>Gammaproteobacteria</taxon>
        <taxon>Oceanospirillales</taxon>
        <taxon>Halomonadaceae</taxon>
        <taxon>Modicisalibacter</taxon>
    </lineage>
</organism>
<evidence type="ECO:0000259" key="1">
    <source>
        <dbReference type="Pfam" id="PF00534"/>
    </source>
</evidence>
<dbReference type="Gene3D" id="3.40.50.2000">
    <property type="entry name" value="Glycogen Phosphorylase B"/>
    <property type="match status" value="4"/>
</dbReference>
<protein>
    <submittedName>
        <fullName evidence="3">Glycosyltransferase family 4 protein</fullName>
    </submittedName>
</protein>
<gene>
    <name evidence="3" type="ORF">GCM10023342_10660</name>
</gene>
<dbReference type="Proteomes" id="UP001500074">
    <property type="component" value="Unassembled WGS sequence"/>
</dbReference>
<dbReference type="PANTHER" id="PTHR12526:SF625">
    <property type="entry name" value="PHOSPHATIDYLINOSITOL GLYCAN-CLASS A"/>
    <property type="match status" value="1"/>
</dbReference>
<dbReference type="SUPFAM" id="SSF53756">
    <property type="entry name" value="UDP-Glycosyltransferase/glycogen phosphorylase"/>
    <property type="match status" value="2"/>
</dbReference>
<evidence type="ECO:0000313" key="4">
    <source>
        <dbReference type="Proteomes" id="UP001500074"/>
    </source>
</evidence>
<dbReference type="Pfam" id="PF00534">
    <property type="entry name" value="Glycos_transf_1"/>
    <property type="match status" value="1"/>
</dbReference>
<feature type="domain" description="Glycosyl transferase family 1" evidence="1">
    <location>
        <begin position="240"/>
        <end position="387"/>
    </location>
</feature>
<dbReference type="EMBL" id="BAABKI010000012">
    <property type="protein sequence ID" value="GAA5172971.1"/>
    <property type="molecule type" value="Genomic_DNA"/>
</dbReference>
<name>A0ABP9R976_9GAMM</name>
<feature type="domain" description="Glycosyltransferase subfamily 4-like N-terminal" evidence="2">
    <location>
        <begin position="440"/>
        <end position="637"/>
    </location>
</feature>
<dbReference type="PANTHER" id="PTHR12526">
    <property type="entry name" value="GLYCOSYLTRANSFERASE"/>
    <property type="match status" value="1"/>
</dbReference>
<comment type="caution">
    <text evidence="3">The sequence shown here is derived from an EMBL/GenBank/DDBJ whole genome shotgun (WGS) entry which is preliminary data.</text>
</comment>
<evidence type="ECO:0000259" key="2">
    <source>
        <dbReference type="Pfam" id="PF13439"/>
    </source>
</evidence>
<keyword evidence="4" id="KW-1185">Reference proteome</keyword>
<evidence type="ECO:0000313" key="3">
    <source>
        <dbReference type="EMBL" id="GAA5172971.1"/>
    </source>
</evidence>
<dbReference type="Pfam" id="PF13439">
    <property type="entry name" value="Glyco_transf_4"/>
    <property type="match status" value="1"/>
</dbReference>
<dbReference type="CDD" id="cd03801">
    <property type="entry name" value="GT4_PimA-like"/>
    <property type="match status" value="2"/>
</dbReference>
<sequence length="823" mass="91041">MKIALVAPSGVPFAVGGAEKLWWGLQHHVNQLSDHQLELIKLPSAERNFPELIASYRRFAELDLSHFDRVISTKYPAWMVEHPDHHLYLQHTLRGLYDTYPWPQRAEHAPFEPQAWPGEKGRQAIRLLRHHPRLKRLKHLLEATPERAQLPELFGIVHALLNGSGLPEAARDGLFAFPGPLTRAIVHHLDAIALAPRAIRRYAAISRNVTRRADYFPRGVPIQVIHHPSDLPVFEGRNHDYLFTVSRLDGPKRIDLLLRAFLRSEADIELRIAGTGPQEAELKALAGDDPRVRFLGFVRDSEIVAQYRDALAVPFLPYDEDYGLITVEAMGAGKAVITCADAGGVNEFVEHGVTGWSVAPSEQALARALNEAAMDRARTRQMGDNARVRVAHVNWRQTLDHLLAEAPVERPSDPQFPVVTGIGGGAHWLVLNTFPVYPPMGGGQSRMFHLYRHIASELGVRVTLLSLTGPDDEEREQTIAPGVSEHRVPLSRAQARRLHDLTQALEAPVDDIAAIHGWRDNPAFIAALKRHAAHATLGVCAHPYLVHALCEHFDGPWLYESHNVERDLKQAILADALSRGVAEAQAALADVEAAERRACQESSEVLACAEGDLRLFRERYQLPADKGRVVPNCADLAALPMIDLPTRRRWQARLGQHRPVALFLGSWHGPNLQAAEFICRRLAPAHPGTIFYLAGSLCDHPGFRHLPPNVRALGRVGDAELRVLLASVDVALNPMTSGSGSNLKMLDYTASGVPVLTTAFGNRGLDFAADAVWLAELEAFPRALGELLACDDAARQARVARARERTERHFAWGSAVRVLASVV</sequence>
<reference evidence="4" key="1">
    <citation type="journal article" date="2019" name="Int. J. Syst. Evol. Microbiol.">
        <title>The Global Catalogue of Microorganisms (GCM) 10K type strain sequencing project: providing services to taxonomists for standard genome sequencing and annotation.</title>
        <authorList>
            <consortium name="The Broad Institute Genomics Platform"/>
            <consortium name="The Broad Institute Genome Sequencing Center for Infectious Disease"/>
            <person name="Wu L."/>
            <person name="Ma J."/>
        </authorList>
    </citation>
    <scope>NUCLEOTIDE SEQUENCE [LARGE SCALE GENOMIC DNA]</scope>
    <source>
        <strain evidence="4">JCM 18472</strain>
    </source>
</reference>
<dbReference type="RefSeq" id="WP_031384210.1">
    <property type="nucleotide sequence ID" value="NZ_BAABKI010000012.1"/>
</dbReference>
<proteinExistence type="predicted"/>
<dbReference type="InterPro" id="IPR001296">
    <property type="entry name" value="Glyco_trans_1"/>
</dbReference>
<dbReference type="InterPro" id="IPR028098">
    <property type="entry name" value="Glyco_trans_4-like_N"/>
</dbReference>